<dbReference type="Pfam" id="PF05163">
    <property type="entry name" value="DinB"/>
    <property type="match status" value="1"/>
</dbReference>
<dbReference type="EMBL" id="RSDW01000001">
    <property type="protein sequence ID" value="RSL15485.1"/>
    <property type="molecule type" value="Genomic_DNA"/>
</dbReference>
<sequence>MTISEILLQDFDSEMKGTRTTLERIPEANPDFKCHEKSMPMGRLAVHVATLPRFGTTILTTDSLDLATEKWPNMDFVSRQKLLADFDELAAKARSALASATDEDLQKHWKMSWGDKPIVDAPRGILYRTMFFNHLIHHRAQLGVYLRLNDVPVPPLYGPSADDSMGF</sequence>
<dbReference type="OrthoDB" id="119432at2"/>
<protein>
    <submittedName>
        <fullName evidence="4">Putative damage-inducible protein DinB</fullName>
    </submittedName>
</protein>
<dbReference type="Proteomes" id="UP000269669">
    <property type="component" value="Unassembled WGS sequence"/>
</dbReference>
<dbReference type="SUPFAM" id="SSF109854">
    <property type="entry name" value="DinB/YfiT-like putative metalloenzymes"/>
    <property type="match status" value="1"/>
</dbReference>
<dbReference type="GO" id="GO:0046872">
    <property type="term" value="F:metal ion binding"/>
    <property type="evidence" value="ECO:0007669"/>
    <property type="project" value="UniProtKB-KW"/>
</dbReference>
<gene>
    <name evidence="4" type="ORF">EDE15_0974</name>
</gene>
<evidence type="ECO:0000313" key="4">
    <source>
        <dbReference type="EMBL" id="RSL15485.1"/>
    </source>
</evidence>
<organism evidence="4 5">
    <name type="scientific">Edaphobacter aggregans</name>
    <dbReference type="NCBI Taxonomy" id="570835"/>
    <lineage>
        <taxon>Bacteria</taxon>
        <taxon>Pseudomonadati</taxon>
        <taxon>Acidobacteriota</taxon>
        <taxon>Terriglobia</taxon>
        <taxon>Terriglobales</taxon>
        <taxon>Acidobacteriaceae</taxon>
        <taxon>Edaphobacter</taxon>
    </lineage>
</organism>
<name>A0A3R9Q821_9BACT</name>
<evidence type="ECO:0000313" key="5">
    <source>
        <dbReference type="Proteomes" id="UP000269669"/>
    </source>
</evidence>
<keyword evidence="2 3" id="KW-0479">Metal-binding</keyword>
<feature type="binding site" evidence="3">
    <location>
        <position position="138"/>
    </location>
    <ligand>
        <name>a divalent metal cation</name>
        <dbReference type="ChEBI" id="CHEBI:60240"/>
    </ligand>
</feature>
<evidence type="ECO:0000256" key="2">
    <source>
        <dbReference type="ARBA" id="ARBA00022723"/>
    </source>
</evidence>
<evidence type="ECO:0000256" key="3">
    <source>
        <dbReference type="PIRSR" id="PIRSR607837-1"/>
    </source>
</evidence>
<dbReference type="AlphaFoldDB" id="A0A3R9Q821"/>
<dbReference type="RefSeq" id="WP_125484218.1">
    <property type="nucleotide sequence ID" value="NZ_RSDW01000001.1"/>
</dbReference>
<feature type="binding site" evidence="3">
    <location>
        <position position="134"/>
    </location>
    <ligand>
        <name>a divalent metal cation</name>
        <dbReference type="ChEBI" id="CHEBI:60240"/>
    </ligand>
</feature>
<feature type="binding site" evidence="3">
    <location>
        <position position="47"/>
    </location>
    <ligand>
        <name>a divalent metal cation</name>
        <dbReference type="ChEBI" id="CHEBI:60240"/>
    </ligand>
</feature>
<dbReference type="InterPro" id="IPR007837">
    <property type="entry name" value="DinB"/>
</dbReference>
<reference evidence="4 5" key="1">
    <citation type="submission" date="2018-12" db="EMBL/GenBank/DDBJ databases">
        <title>Sequencing of bacterial isolates from soil warming experiment in Harvard Forest, Massachusetts, USA.</title>
        <authorList>
            <person name="Deangelis K."/>
        </authorList>
    </citation>
    <scope>NUCLEOTIDE SEQUENCE [LARGE SCALE GENOMIC DNA]</scope>
    <source>
        <strain evidence="4 5">EB153</strain>
    </source>
</reference>
<comment type="similarity">
    <text evidence="1">Belongs to the DinB family.</text>
</comment>
<proteinExistence type="inferred from homology"/>
<evidence type="ECO:0000256" key="1">
    <source>
        <dbReference type="ARBA" id="ARBA00008635"/>
    </source>
</evidence>
<accession>A0A3R9Q821</accession>
<keyword evidence="5" id="KW-1185">Reference proteome</keyword>
<dbReference type="InterPro" id="IPR034660">
    <property type="entry name" value="DinB/YfiT-like"/>
</dbReference>
<comment type="caution">
    <text evidence="4">The sequence shown here is derived from an EMBL/GenBank/DDBJ whole genome shotgun (WGS) entry which is preliminary data.</text>
</comment>
<dbReference type="Gene3D" id="1.20.120.450">
    <property type="entry name" value="dinb family like domain"/>
    <property type="match status" value="1"/>
</dbReference>